<keyword evidence="7" id="KW-1185">Reference proteome</keyword>
<feature type="compositionally biased region" description="Basic and acidic residues" evidence="1">
    <location>
        <begin position="1"/>
        <end position="11"/>
    </location>
</feature>
<feature type="domain" description="DNA2/NAM7 helicase helicase" evidence="3">
    <location>
        <begin position="1258"/>
        <end position="1297"/>
    </location>
</feature>
<dbReference type="InterPro" id="IPR045055">
    <property type="entry name" value="DNA2/NAM7-like"/>
</dbReference>
<dbReference type="Proteomes" id="UP000609726">
    <property type="component" value="Unassembled WGS sequence"/>
</dbReference>
<dbReference type="Gene3D" id="3.40.50.300">
    <property type="entry name" value="P-loop containing nucleotide triphosphate hydrolases"/>
    <property type="match status" value="3"/>
</dbReference>
<dbReference type="CDD" id="cd18808">
    <property type="entry name" value="SF1_C_Upf1"/>
    <property type="match status" value="1"/>
</dbReference>
<dbReference type="InterPro" id="IPR041679">
    <property type="entry name" value="DNA2/NAM7-like_C"/>
</dbReference>
<reference evidence="6 7" key="1">
    <citation type="submission" date="2019-10" db="EMBL/GenBank/DDBJ databases">
        <title>Taxonomy of Antarctic Massilia spp.: description of Massilia rubra sp. nov., Massilia aquatica sp. nov., Massilia mucilaginosa sp. nov., Massilia frigida sp. nov. isolated from streams, lakes and regoliths.</title>
        <authorList>
            <person name="Holochova P."/>
            <person name="Sedlacek I."/>
            <person name="Kralova S."/>
            <person name="Maslanova I."/>
            <person name="Busse H.-J."/>
            <person name="Stankova E."/>
            <person name="Vrbovska V."/>
            <person name="Kovarovic V."/>
            <person name="Bartak M."/>
            <person name="Svec P."/>
            <person name="Pantucek R."/>
        </authorList>
    </citation>
    <scope>NUCLEOTIDE SEQUENCE [LARGE SCALE GENOMIC DNA]</scope>
    <source>
        <strain evidence="6 7">CCM 8733</strain>
    </source>
</reference>
<dbReference type="InterPro" id="IPR041677">
    <property type="entry name" value="DNA2/NAM7_AAA_11"/>
</dbReference>
<dbReference type="InterPro" id="IPR049468">
    <property type="entry name" value="Restrct_endonuc-II-like_dom"/>
</dbReference>
<dbReference type="Pfam" id="PF13086">
    <property type="entry name" value="AAA_11"/>
    <property type="match status" value="2"/>
</dbReference>
<dbReference type="Pfam" id="PF11784">
    <property type="entry name" value="DUF3320"/>
    <property type="match status" value="1"/>
</dbReference>
<dbReference type="InterPro" id="IPR047187">
    <property type="entry name" value="SF1_C_Upf1"/>
</dbReference>
<feature type="domain" description="DNA2/NAM7 helicase helicase" evidence="3">
    <location>
        <begin position="358"/>
        <end position="422"/>
    </location>
</feature>
<dbReference type="InterPro" id="IPR027417">
    <property type="entry name" value="P-loop_NTPase"/>
</dbReference>
<evidence type="ECO:0000313" key="7">
    <source>
        <dbReference type="Proteomes" id="UP000609726"/>
    </source>
</evidence>
<dbReference type="Pfam" id="PF18741">
    <property type="entry name" value="MTES_1575"/>
    <property type="match status" value="1"/>
</dbReference>
<dbReference type="EMBL" id="WHJH01000025">
    <property type="protein sequence ID" value="NHZ91192.1"/>
    <property type="molecule type" value="Genomic_DNA"/>
</dbReference>
<dbReference type="Pfam" id="PF13195">
    <property type="entry name" value="DUF4011"/>
    <property type="match status" value="1"/>
</dbReference>
<dbReference type="InterPro" id="IPR021754">
    <property type="entry name" value="DUF3320"/>
</dbReference>
<feature type="compositionally biased region" description="Low complexity" evidence="1">
    <location>
        <begin position="13"/>
        <end position="29"/>
    </location>
</feature>
<sequence>MSEAESKKIDPLADGAADGQVDGAADGAAEPASGTAPDAAQEKISEFLDRNLSAHDKLERARMELLDLSARNRLLNIPRSAKSTRIIDVIDERSSDIFRMLVTENRALTFLPGHSAAFVATAAQLAEDAGVPEELAQPDEAVDENGVMLRHNDTKLQTKLTSKGLQKRLLDLCNDARTLEEEQGVNILYLTLGTLKWIDPANARNIRYAPLILIPVSLQRGNAAEQFKLRWRQEELSANLSLEAFLHRVHGITLPAFEAGDDFNPTVYINEVAQAIASKENWQVLANDVVMGFFSFAKFLMYRDLDPSVWPVQQGLLGQPLMRGLLSDGFASDTLTIPDGTPIDAVIPPSELLHIVDCDSSQALAVHDVRSGRNLVIQGPPGTGKSQTIANIIASAVADGKSVLFVAEKMAALEVVKRRLDHAGVGDACLELHSNKANKRVLLEELRRTADLGAPRGDLPATLNARLQLARDTLNGHADRMHAEHPVARLTPYQVIGHITELQRQRVAPLNNPFDQPETWTPDERAQRYQLVSELAQRLAEMGLPSQHPWRGVRMTNISPTEMERLTQRIARASSGLSELAASQTTLAAALDMGPPDSCDDFARIADMAHRVASAPRLSRQALSSPVWTTQREDMTNLVEQGAQYAQLVTFLEGKATPDAWHLDLKPVRHALRPLPAGMSDAAFGRLARLAVQLPTLLQDTERLREHLGATARTDTLSEIGKALILGQRIACAPDVSAEVLSASVWDHGIEQAADLAEAVATLHEARTWLADKVLDDAWDLDLTGVRQTLAIHGGSMLRFLRDDWRRANGLIKSVLRNPDMELVSQIDILDRLSAGQKTMRFLRENDQLGRTAFGGDWRAERSSPVPLRALVAWMRTLRGMGPEPRLIAAGVTDRPALGVRVDHVQRSLDNTLTLLRDCWNDCGAAIRHMFPDILTVEHANLAEVGTFVAALDAALGTVRSALAFRPAHLSDLLPVLDALITAQRIAASIDDARVLGEQAFGSHWQGAASDWSFLIGAAQWINANPALPAMVARHDDRSLPLQRALALEQSYIAWNNELEGLFETLCADARSLFGTDSAAQVPIADLLVRFSDWITYAEQLSRWVTWRERSGMARLMGMARFVDEMESGRLVSGAAPASFNMSYFEALYASQVRAEPALASFDGQVHDSEVQQFVELDRQRIAAAGIQVARAHFQRIPQGGSAIGPLGVLRGELARRRGHMPIRQLMFKAAPAIQAIKPVLMMSPLSVAQFLPPGQLTFDLLVMDEASQIQPVDALGAIARCRQVVVVGDERQLPPTRFFAKLTDDNAGEEETDGGEAQVSDIESILGLFTARGLPQRMLRWHYRSRHQSLIAVSNSQFYEHKLFIVPSPYTQEAGMGLSFTHVADGVFDTGNTGTNVQEAKAVAEAIMRHALQSAQHSLGVATFSVAQRKAIEDQLEVLRRADQRAESFFQSHPSEPFFIKNLENVQGDERDVILISVGYGRNADGTVNMRFGPLSADGGERRLNVLISRAKRRCEVFASITDDDIDLERGKGKGVQAFKLFLRYARTGQLGMAVRSGRDYDSLFEVEVANALQERGFEVHPQVGIAGFFIDLAIPDPDRPGRYLLGIECDGAAYHSSSSARDRDRLRQAVLEDHGWIIHRIWSTDWFQRPQEQLQRTIAAINEARKTLDLRAEESKKLHKPPAPQGVRIEREILTEVAITPAEEAPQRRNRYVEAVLVKPGGDYELHDAPIDVLVDLVEQIVYIEGPVHLDEIVVRLRNTWGLQRVGPRMAAATERAVDAAVAQGLVARLNGFVWKPGSPVTPRDRTFVDSEGLRRADMLPPKEIEVAIIQVVERHFGASQEEIVKGVLKMFGFKPIQGPLRDAVQMRLNLMVREMVLVASGPVLVLSDHARSL</sequence>
<evidence type="ECO:0000259" key="2">
    <source>
        <dbReference type="Pfam" id="PF11784"/>
    </source>
</evidence>
<feature type="domain" description="DNA2/NAM7 helicase-like C-terminal" evidence="4">
    <location>
        <begin position="1335"/>
        <end position="1520"/>
    </location>
</feature>
<evidence type="ECO:0000256" key="1">
    <source>
        <dbReference type="SAM" id="MobiDB-lite"/>
    </source>
</evidence>
<dbReference type="Gene3D" id="3.40.960.10">
    <property type="entry name" value="VSR Endonuclease"/>
    <property type="match status" value="1"/>
</dbReference>
<gene>
    <name evidence="6" type="ORF">F2P45_19545</name>
</gene>
<feature type="domain" description="DUF3320" evidence="2">
    <location>
        <begin position="1727"/>
        <end position="1772"/>
    </location>
</feature>
<evidence type="ECO:0000259" key="5">
    <source>
        <dbReference type="Pfam" id="PF18741"/>
    </source>
</evidence>
<dbReference type="SUPFAM" id="SSF52980">
    <property type="entry name" value="Restriction endonuclease-like"/>
    <property type="match status" value="1"/>
</dbReference>
<dbReference type="RefSeq" id="WP_166878828.1">
    <property type="nucleotide sequence ID" value="NZ_WHJH01000025.1"/>
</dbReference>
<dbReference type="SUPFAM" id="SSF52540">
    <property type="entry name" value="P-loop containing nucleoside triphosphate hydrolases"/>
    <property type="match status" value="1"/>
</dbReference>
<protein>
    <submittedName>
        <fullName evidence="6">DUF3320 domain-containing protein</fullName>
    </submittedName>
</protein>
<dbReference type="InterPro" id="IPR025103">
    <property type="entry name" value="DUF4011"/>
</dbReference>
<evidence type="ECO:0000313" key="6">
    <source>
        <dbReference type="EMBL" id="NHZ91192.1"/>
    </source>
</evidence>
<proteinExistence type="predicted"/>
<dbReference type="InterPro" id="IPR011335">
    <property type="entry name" value="Restrct_endonuc-II-like"/>
</dbReference>
<evidence type="ECO:0000259" key="4">
    <source>
        <dbReference type="Pfam" id="PF13087"/>
    </source>
</evidence>
<name>A0ABX0NWE1_9BURK</name>
<dbReference type="PANTHER" id="PTHR10887:SF530">
    <property type="entry name" value="SUPERFAMILY I DNA HELICASES"/>
    <property type="match status" value="1"/>
</dbReference>
<dbReference type="PANTHER" id="PTHR10887">
    <property type="entry name" value="DNA2/NAM7 HELICASE FAMILY"/>
    <property type="match status" value="1"/>
</dbReference>
<feature type="region of interest" description="Disordered" evidence="1">
    <location>
        <begin position="1"/>
        <end position="40"/>
    </location>
</feature>
<feature type="domain" description="Restriction endonuclease type II-like" evidence="5">
    <location>
        <begin position="1566"/>
        <end position="1663"/>
    </location>
</feature>
<dbReference type="Pfam" id="PF13087">
    <property type="entry name" value="AAA_12"/>
    <property type="match status" value="1"/>
</dbReference>
<comment type="caution">
    <text evidence="6">The sequence shown here is derived from an EMBL/GenBank/DDBJ whole genome shotgun (WGS) entry which is preliminary data.</text>
</comment>
<organism evidence="6 7">
    <name type="scientific">Massilia mucilaginosa</name>
    <dbReference type="NCBI Taxonomy" id="2609282"/>
    <lineage>
        <taxon>Bacteria</taxon>
        <taxon>Pseudomonadati</taxon>
        <taxon>Pseudomonadota</taxon>
        <taxon>Betaproteobacteria</taxon>
        <taxon>Burkholderiales</taxon>
        <taxon>Oxalobacteraceae</taxon>
        <taxon>Telluria group</taxon>
        <taxon>Massilia</taxon>
    </lineage>
</organism>
<accession>A0ABX0NWE1</accession>
<evidence type="ECO:0000259" key="3">
    <source>
        <dbReference type="Pfam" id="PF13086"/>
    </source>
</evidence>